<organism evidence="2 3">
    <name type="scientific">Bifidobacterium longum</name>
    <dbReference type="NCBI Taxonomy" id="216816"/>
    <lineage>
        <taxon>Bacteria</taxon>
        <taxon>Bacillati</taxon>
        <taxon>Actinomycetota</taxon>
        <taxon>Actinomycetes</taxon>
        <taxon>Bifidobacteriales</taxon>
        <taxon>Bifidobacteriaceae</taxon>
        <taxon>Bifidobacterium</taxon>
    </lineage>
</organism>
<sequence>MTANDNNVLTPDSKEIETQNPDEGLRQGLFAAQAARIVELQAEIASRQEEVDELKARILDSHPVGTYQAGNLKVQVKPGARRINAGTFEKAYPAAKYPGAYQLKPRPLSQLEKLLTADAMSGYMVSGKPTVVVS</sequence>
<reference evidence="2 3" key="1">
    <citation type="submission" date="2017-11" db="EMBL/GenBank/DDBJ databases">
        <title>Draft genome sequence of Bifidobacterium longum UMA026, isolated from Holstein dairy cow feces.</title>
        <authorList>
            <person name="Albert K."/>
            <person name="Sela D.A."/>
        </authorList>
    </citation>
    <scope>NUCLEOTIDE SEQUENCE [LARGE SCALE GENOMIC DNA]</scope>
    <source>
        <strain evidence="2 3">UMA026</strain>
    </source>
</reference>
<proteinExistence type="predicted"/>
<comment type="caution">
    <text evidence="2">The sequence shown here is derived from an EMBL/GenBank/DDBJ whole genome shotgun (WGS) entry which is preliminary data.</text>
</comment>
<dbReference type="RefSeq" id="WP_109087531.1">
    <property type="nucleotide sequence ID" value="NZ_PHUM01000003.1"/>
</dbReference>
<name>A0A2U2RTT8_BIFLN</name>
<feature type="region of interest" description="Disordered" evidence="1">
    <location>
        <begin position="1"/>
        <end position="24"/>
    </location>
</feature>
<dbReference type="AlphaFoldDB" id="A0A2U2RTT8"/>
<protein>
    <submittedName>
        <fullName evidence="2">Uncharacterized protein</fullName>
    </submittedName>
</protein>
<accession>A0A2U2RTT8</accession>
<dbReference type="EMBL" id="PHUM01000003">
    <property type="protein sequence ID" value="PWH09293.1"/>
    <property type="molecule type" value="Genomic_DNA"/>
</dbReference>
<dbReference type="Proteomes" id="UP000245582">
    <property type="component" value="Unassembled WGS sequence"/>
</dbReference>
<gene>
    <name evidence="2" type="ORF">CWE05_03235</name>
</gene>
<evidence type="ECO:0000313" key="2">
    <source>
        <dbReference type="EMBL" id="PWH09293.1"/>
    </source>
</evidence>
<evidence type="ECO:0000313" key="3">
    <source>
        <dbReference type="Proteomes" id="UP000245582"/>
    </source>
</evidence>
<feature type="compositionally biased region" description="Polar residues" evidence="1">
    <location>
        <begin position="1"/>
        <end position="10"/>
    </location>
</feature>
<evidence type="ECO:0000256" key="1">
    <source>
        <dbReference type="SAM" id="MobiDB-lite"/>
    </source>
</evidence>